<accession>A0A919T371</accession>
<sequence>MPISDKPKVYLTSFMQLGTGDHAAVALADDGEVLAEHVCSSPTFFRGDLHDRPFRHDAYLRKYGAWGDGDRYELVECWSFEVPAEVIERNRLLHAEEQDSAASRPYPSEGGDGR</sequence>
<keyword evidence="3" id="KW-1185">Reference proteome</keyword>
<dbReference type="EMBL" id="BOQP01000052">
    <property type="protein sequence ID" value="GIM82633.1"/>
    <property type="molecule type" value="Genomic_DNA"/>
</dbReference>
<proteinExistence type="predicted"/>
<name>A0A919T371_9ACTN</name>
<dbReference type="AlphaFoldDB" id="A0A919T371"/>
<evidence type="ECO:0000313" key="3">
    <source>
        <dbReference type="Proteomes" id="UP000680865"/>
    </source>
</evidence>
<reference evidence="2" key="1">
    <citation type="submission" date="2021-03" db="EMBL/GenBank/DDBJ databases">
        <title>Whole genome shotgun sequence of Actinoplanes consettensis NBRC 14913.</title>
        <authorList>
            <person name="Komaki H."/>
            <person name="Tamura T."/>
        </authorList>
    </citation>
    <scope>NUCLEOTIDE SEQUENCE</scope>
    <source>
        <strain evidence="2">NBRC 14913</strain>
    </source>
</reference>
<dbReference type="RefSeq" id="WP_213002618.1">
    <property type="nucleotide sequence ID" value="NZ_BAAATW010000006.1"/>
</dbReference>
<feature type="region of interest" description="Disordered" evidence="1">
    <location>
        <begin position="93"/>
        <end position="114"/>
    </location>
</feature>
<protein>
    <submittedName>
        <fullName evidence="2">Uncharacterized protein</fullName>
    </submittedName>
</protein>
<dbReference type="Proteomes" id="UP000680865">
    <property type="component" value="Unassembled WGS sequence"/>
</dbReference>
<evidence type="ECO:0000313" key="2">
    <source>
        <dbReference type="EMBL" id="GIM82633.1"/>
    </source>
</evidence>
<gene>
    <name evidence="2" type="ORF">Aco04nite_82490</name>
</gene>
<evidence type="ECO:0000256" key="1">
    <source>
        <dbReference type="SAM" id="MobiDB-lite"/>
    </source>
</evidence>
<comment type="caution">
    <text evidence="2">The sequence shown here is derived from an EMBL/GenBank/DDBJ whole genome shotgun (WGS) entry which is preliminary data.</text>
</comment>
<organism evidence="2 3">
    <name type="scientific">Winogradskya consettensis</name>
    <dbReference type="NCBI Taxonomy" id="113560"/>
    <lineage>
        <taxon>Bacteria</taxon>
        <taxon>Bacillati</taxon>
        <taxon>Actinomycetota</taxon>
        <taxon>Actinomycetes</taxon>
        <taxon>Micromonosporales</taxon>
        <taxon>Micromonosporaceae</taxon>
        <taxon>Winogradskya</taxon>
    </lineage>
</organism>